<feature type="domain" description="PIN" evidence="5">
    <location>
        <begin position="4"/>
        <end position="111"/>
    </location>
</feature>
<accession>A0ABW5XD05</accession>
<evidence type="ECO:0000256" key="2">
    <source>
        <dbReference type="ARBA" id="ARBA00022723"/>
    </source>
</evidence>
<keyword evidence="2" id="KW-0479">Metal-binding</keyword>
<evidence type="ECO:0000259" key="5">
    <source>
        <dbReference type="Pfam" id="PF13470"/>
    </source>
</evidence>
<dbReference type="InterPro" id="IPR002716">
    <property type="entry name" value="PIN_dom"/>
</dbReference>
<evidence type="ECO:0000256" key="3">
    <source>
        <dbReference type="ARBA" id="ARBA00022801"/>
    </source>
</evidence>
<dbReference type="InterPro" id="IPR029060">
    <property type="entry name" value="PIN-like_dom_sf"/>
</dbReference>
<keyword evidence="3" id="KW-0378">Hydrolase</keyword>
<gene>
    <name evidence="6" type="ORF">ACFSYH_04615</name>
</gene>
<evidence type="ECO:0000313" key="7">
    <source>
        <dbReference type="Proteomes" id="UP001597391"/>
    </source>
</evidence>
<evidence type="ECO:0000256" key="1">
    <source>
        <dbReference type="ARBA" id="ARBA00022722"/>
    </source>
</evidence>
<dbReference type="RefSeq" id="WP_377465420.1">
    <property type="nucleotide sequence ID" value="NZ_JBHUOP010000002.1"/>
</dbReference>
<keyword evidence="1" id="KW-0540">Nuclease</keyword>
<keyword evidence="4" id="KW-0460">Magnesium</keyword>
<evidence type="ECO:0000256" key="4">
    <source>
        <dbReference type="ARBA" id="ARBA00022842"/>
    </source>
</evidence>
<dbReference type="Pfam" id="PF13470">
    <property type="entry name" value="PIN_3"/>
    <property type="match status" value="1"/>
</dbReference>
<dbReference type="SUPFAM" id="SSF88723">
    <property type="entry name" value="PIN domain-like"/>
    <property type="match status" value="1"/>
</dbReference>
<reference evidence="7" key="1">
    <citation type="journal article" date="2019" name="Int. J. Syst. Evol. Microbiol.">
        <title>The Global Catalogue of Microorganisms (GCM) 10K type strain sequencing project: providing services to taxonomists for standard genome sequencing and annotation.</title>
        <authorList>
            <consortium name="The Broad Institute Genomics Platform"/>
            <consortium name="The Broad Institute Genome Sequencing Center for Infectious Disease"/>
            <person name="Wu L."/>
            <person name="Ma J."/>
        </authorList>
    </citation>
    <scope>NUCLEOTIDE SEQUENCE [LARGE SCALE GENOMIC DNA]</scope>
    <source>
        <strain evidence="7">KCTC 33576</strain>
    </source>
</reference>
<evidence type="ECO:0000313" key="6">
    <source>
        <dbReference type="EMBL" id="MFD2839850.1"/>
    </source>
</evidence>
<keyword evidence="7" id="KW-1185">Reference proteome</keyword>
<organism evidence="6 7">
    <name type="scientific">Populibacterium corticicola</name>
    <dbReference type="NCBI Taxonomy" id="1812826"/>
    <lineage>
        <taxon>Bacteria</taxon>
        <taxon>Bacillati</taxon>
        <taxon>Actinomycetota</taxon>
        <taxon>Actinomycetes</taxon>
        <taxon>Micrococcales</taxon>
        <taxon>Jonesiaceae</taxon>
        <taxon>Populibacterium</taxon>
    </lineage>
</organism>
<dbReference type="Proteomes" id="UP001597391">
    <property type="component" value="Unassembled WGS sequence"/>
</dbReference>
<name>A0ABW5XD05_9MICO</name>
<dbReference type="EMBL" id="JBHUOP010000002">
    <property type="protein sequence ID" value="MFD2839850.1"/>
    <property type="molecule type" value="Genomic_DNA"/>
</dbReference>
<proteinExistence type="predicted"/>
<sequence length="190" mass="21536">MKQRIFVDANILVSKTLRDWLFLLRDACPGMFQTHTSEDVLIEVAKAWRERRPTLSGQKLQGFLGHLRVVLDEVITDFDEDVSFTGRDPKDYHVYAAAVKTRADMLLTNNHPSDFADDSAALEIITADELFLLIASSSPEALHQVIVEQARYWADRNGKPLDQALRDAHCPRFAVKVHEALCRAALRGDY</sequence>
<protein>
    <submittedName>
        <fullName evidence="6">PIN domain-containing protein</fullName>
    </submittedName>
</protein>
<comment type="caution">
    <text evidence="6">The sequence shown here is derived from an EMBL/GenBank/DDBJ whole genome shotgun (WGS) entry which is preliminary data.</text>
</comment>